<proteinExistence type="predicted"/>
<feature type="region of interest" description="Disordered" evidence="1">
    <location>
        <begin position="222"/>
        <end position="252"/>
    </location>
</feature>
<reference evidence="3" key="2">
    <citation type="submission" date="2023-05" db="EMBL/GenBank/DDBJ databases">
        <authorList>
            <consortium name="Lawrence Berkeley National Laboratory"/>
            <person name="Steindorff A."/>
            <person name="Hensen N."/>
            <person name="Bonometti L."/>
            <person name="Westerberg I."/>
            <person name="Brannstrom I.O."/>
            <person name="Guillou S."/>
            <person name="Cros-Aarteil S."/>
            <person name="Calhoun S."/>
            <person name="Haridas S."/>
            <person name="Kuo A."/>
            <person name="Mondo S."/>
            <person name="Pangilinan J."/>
            <person name="Riley R."/>
            <person name="Labutti K."/>
            <person name="Andreopoulos B."/>
            <person name="Lipzen A."/>
            <person name="Chen C."/>
            <person name="Yanf M."/>
            <person name="Daum C."/>
            <person name="Ng V."/>
            <person name="Clum A."/>
            <person name="Ohm R."/>
            <person name="Martin F."/>
            <person name="Silar P."/>
            <person name="Natvig D."/>
            <person name="Lalanne C."/>
            <person name="Gautier V."/>
            <person name="Ament-Velasquez S.L."/>
            <person name="Kruys A."/>
            <person name="Hutchinson M.I."/>
            <person name="Powell A.J."/>
            <person name="Barry K."/>
            <person name="Miller A.N."/>
            <person name="Grigoriev I.V."/>
            <person name="Debuchy R."/>
            <person name="Gladieux P."/>
            <person name="Thoren M.H."/>
            <person name="Johannesson H."/>
        </authorList>
    </citation>
    <scope>NUCLEOTIDE SEQUENCE</scope>
    <source>
        <strain evidence="3">PSN243</strain>
    </source>
</reference>
<evidence type="ECO:0000313" key="3">
    <source>
        <dbReference type="EMBL" id="KAK4447168.1"/>
    </source>
</evidence>
<evidence type="ECO:0000256" key="2">
    <source>
        <dbReference type="SAM" id="SignalP"/>
    </source>
</evidence>
<keyword evidence="4" id="KW-1185">Reference proteome</keyword>
<dbReference type="Proteomes" id="UP001321760">
    <property type="component" value="Unassembled WGS sequence"/>
</dbReference>
<feature type="chain" id="PRO_5043474241" evidence="2">
    <location>
        <begin position="20"/>
        <end position="478"/>
    </location>
</feature>
<evidence type="ECO:0000256" key="1">
    <source>
        <dbReference type="SAM" id="MobiDB-lite"/>
    </source>
</evidence>
<protein>
    <submittedName>
        <fullName evidence="3">Uncharacterized protein</fullName>
    </submittedName>
</protein>
<keyword evidence="2" id="KW-0732">Signal</keyword>
<dbReference type="EMBL" id="MU865951">
    <property type="protein sequence ID" value="KAK4447168.1"/>
    <property type="molecule type" value="Genomic_DNA"/>
</dbReference>
<reference evidence="3" key="1">
    <citation type="journal article" date="2023" name="Mol. Phylogenet. Evol.">
        <title>Genome-scale phylogeny and comparative genomics of the fungal order Sordariales.</title>
        <authorList>
            <person name="Hensen N."/>
            <person name="Bonometti L."/>
            <person name="Westerberg I."/>
            <person name="Brannstrom I.O."/>
            <person name="Guillou S."/>
            <person name="Cros-Aarteil S."/>
            <person name="Calhoun S."/>
            <person name="Haridas S."/>
            <person name="Kuo A."/>
            <person name="Mondo S."/>
            <person name="Pangilinan J."/>
            <person name="Riley R."/>
            <person name="LaButti K."/>
            <person name="Andreopoulos B."/>
            <person name="Lipzen A."/>
            <person name="Chen C."/>
            <person name="Yan M."/>
            <person name="Daum C."/>
            <person name="Ng V."/>
            <person name="Clum A."/>
            <person name="Steindorff A."/>
            <person name="Ohm R.A."/>
            <person name="Martin F."/>
            <person name="Silar P."/>
            <person name="Natvig D.O."/>
            <person name="Lalanne C."/>
            <person name="Gautier V."/>
            <person name="Ament-Velasquez S.L."/>
            <person name="Kruys A."/>
            <person name="Hutchinson M.I."/>
            <person name="Powell A.J."/>
            <person name="Barry K."/>
            <person name="Miller A.N."/>
            <person name="Grigoriev I.V."/>
            <person name="Debuchy R."/>
            <person name="Gladieux P."/>
            <person name="Hiltunen Thoren M."/>
            <person name="Johannesson H."/>
        </authorList>
    </citation>
    <scope>NUCLEOTIDE SEQUENCE</scope>
    <source>
        <strain evidence="3">PSN243</strain>
    </source>
</reference>
<feature type="signal peptide" evidence="2">
    <location>
        <begin position="1"/>
        <end position="19"/>
    </location>
</feature>
<sequence>MRLPLIACAVALLQGRAWSLAMPVDGQHQQDDACQSTAVDYADAGSYLISGDTEGKFSYASRFTGSCGNRDVTSVARSPDGKEYQCTPVKPGTPGSIRISECDILYSEMQSGSWEIIITLPSNATITRTFTLTISAPQTVVTTVQVTPTVTVLTTSTLAAITIISTLWQTRTITLPTPLVTSPCTLARTQTITTQGPPTTFVEAELIVEVIVDGTVTSTTTTTSTLTPSCRYPTGATSAANPPRTGFATSTTAPRTTTAASAARSTVTVIQGSSRTTSTVQVTTTAPPASIAQGAGGYTFTMSGSTCVINFASIFGGGRGPPPFIVSQWRGGPPPLLTQGAYSSGLWTCRGATTTRRQKREMTAGVEGRAVTSTFTQAVATATVVKTETVAGETVTSRVVETTVQTITPATSTICAAQGDVTAVVTEPGPTIIRITEIVSTSHMTETAMIVQTHITIVENQAVATSCWQNGGVYGIQP</sequence>
<dbReference type="AlphaFoldDB" id="A0AAV9GGA9"/>
<name>A0AAV9GGA9_9PEZI</name>
<comment type="caution">
    <text evidence="3">The sequence shown here is derived from an EMBL/GenBank/DDBJ whole genome shotgun (WGS) entry which is preliminary data.</text>
</comment>
<organism evidence="3 4">
    <name type="scientific">Podospora aff. communis PSN243</name>
    <dbReference type="NCBI Taxonomy" id="3040156"/>
    <lineage>
        <taxon>Eukaryota</taxon>
        <taxon>Fungi</taxon>
        <taxon>Dikarya</taxon>
        <taxon>Ascomycota</taxon>
        <taxon>Pezizomycotina</taxon>
        <taxon>Sordariomycetes</taxon>
        <taxon>Sordariomycetidae</taxon>
        <taxon>Sordariales</taxon>
        <taxon>Podosporaceae</taxon>
        <taxon>Podospora</taxon>
    </lineage>
</organism>
<evidence type="ECO:0000313" key="4">
    <source>
        <dbReference type="Proteomes" id="UP001321760"/>
    </source>
</evidence>
<accession>A0AAV9GGA9</accession>
<gene>
    <name evidence="3" type="ORF">QBC34DRAFT_382415</name>
</gene>